<dbReference type="InterPro" id="IPR001509">
    <property type="entry name" value="Epimerase_deHydtase"/>
</dbReference>
<name>A0ABQ7FMB8_9ACTN</name>
<dbReference type="InterPro" id="IPR036291">
    <property type="entry name" value="NAD(P)-bd_dom_sf"/>
</dbReference>
<dbReference type="Proteomes" id="UP000621266">
    <property type="component" value="Unassembled WGS sequence"/>
</dbReference>
<dbReference type="Gene3D" id="3.40.50.720">
    <property type="entry name" value="NAD(P)-binding Rossmann-like Domain"/>
    <property type="match status" value="1"/>
</dbReference>
<keyword evidence="3" id="KW-1185">Reference proteome</keyword>
<proteinExistence type="predicted"/>
<dbReference type="SUPFAM" id="SSF51735">
    <property type="entry name" value="NAD(P)-binding Rossmann-fold domains"/>
    <property type="match status" value="1"/>
</dbReference>
<protein>
    <submittedName>
        <fullName evidence="2">NAD-dependent epimerase/dehydratase family protein</fullName>
    </submittedName>
</protein>
<dbReference type="EMBL" id="WHPN01000163">
    <property type="protein sequence ID" value="KAF4409840.1"/>
    <property type="molecule type" value="Genomic_DNA"/>
</dbReference>
<dbReference type="Pfam" id="PF01370">
    <property type="entry name" value="Epimerase"/>
    <property type="match status" value="1"/>
</dbReference>
<sequence length="372" mass="39536">MPTGAERAGGDGSSGGGGLRLVVTGATGNLGTGLLRLLAADDRVDSVLAIARRLPDHGVGERGPGRTEWLRADVGQAGLVRHFEGADAVIHLAWLFHPSRKPDVTWRTNAVGSSRVFEAAAAAGVPAVVHASSVAAYSPGPKDRFVDENWPTHGHPASAYCREKAYVERVLDAFEYEHPEVRVVRIRPGIVFQRESAAEQRRIFVGPLLSRRFVKPGRFPALPGLPGLRFQALHTDDAADAFRRAATEPVHGAFNIAADPVVDTALLAEIFGTRTLRLPARPVLAAVAAGWRLHLLSAPAALLEAVLRLPLMDTTRARTELGWTPRHSAADTVTEFAAALRAGTGGPTPPLAAKLPGGGRIREFATGLGERT</sequence>
<evidence type="ECO:0000313" key="2">
    <source>
        <dbReference type="EMBL" id="KAF4409840.1"/>
    </source>
</evidence>
<gene>
    <name evidence="2" type="ORF">GCU69_06970</name>
</gene>
<dbReference type="RefSeq" id="WP_156205405.1">
    <property type="nucleotide sequence ID" value="NZ_WHPN01000163.1"/>
</dbReference>
<dbReference type="PANTHER" id="PTHR48079:SF6">
    <property type="entry name" value="NAD(P)-BINDING DOMAIN-CONTAINING PROTEIN-RELATED"/>
    <property type="match status" value="1"/>
</dbReference>
<organism evidence="2 3">
    <name type="scientific">Streptomyces lycii</name>
    <dbReference type="NCBI Taxonomy" id="2654337"/>
    <lineage>
        <taxon>Bacteria</taxon>
        <taxon>Bacillati</taxon>
        <taxon>Actinomycetota</taxon>
        <taxon>Actinomycetes</taxon>
        <taxon>Kitasatosporales</taxon>
        <taxon>Streptomycetaceae</taxon>
        <taxon>Streptomyces</taxon>
    </lineage>
</organism>
<evidence type="ECO:0000313" key="3">
    <source>
        <dbReference type="Proteomes" id="UP000621266"/>
    </source>
</evidence>
<dbReference type="InterPro" id="IPR051783">
    <property type="entry name" value="NAD(P)-dependent_oxidoreduct"/>
</dbReference>
<reference evidence="2 3" key="1">
    <citation type="submission" date="2019-10" db="EMBL/GenBank/DDBJ databases">
        <title>Streptomyces tenebrisbrunneis sp.nov., an endogenous actinomycete isolated from of Lycium ruthenicum.</title>
        <authorList>
            <person name="Ma L."/>
        </authorList>
    </citation>
    <scope>NUCLEOTIDE SEQUENCE [LARGE SCALE GENOMIC DNA]</scope>
    <source>
        <strain evidence="2 3">TRM 66187</strain>
    </source>
</reference>
<accession>A0ABQ7FMB8</accession>
<comment type="caution">
    <text evidence="2">The sequence shown here is derived from an EMBL/GenBank/DDBJ whole genome shotgun (WGS) entry which is preliminary data.</text>
</comment>
<evidence type="ECO:0000259" key="1">
    <source>
        <dbReference type="Pfam" id="PF01370"/>
    </source>
</evidence>
<dbReference type="PANTHER" id="PTHR48079">
    <property type="entry name" value="PROTEIN YEEZ"/>
    <property type="match status" value="1"/>
</dbReference>
<feature type="domain" description="NAD-dependent epimerase/dehydratase" evidence="1">
    <location>
        <begin position="22"/>
        <end position="257"/>
    </location>
</feature>